<comment type="caution">
    <text evidence="1">The sequence shown here is derived from an EMBL/GenBank/DDBJ whole genome shotgun (WGS) entry which is preliminary data.</text>
</comment>
<gene>
    <name evidence="1" type="ORF">IHE45_03G022700</name>
</gene>
<keyword evidence="2" id="KW-1185">Reference proteome</keyword>
<dbReference type="Proteomes" id="UP000827976">
    <property type="component" value="Chromosome 3"/>
</dbReference>
<name>A0ACB7WIZ6_DIOAL</name>
<dbReference type="EMBL" id="CM037013">
    <property type="protein sequence ID" value="KAH7688269.1"/>
    <property type="molecule type" value="Genomic_DNA"/>
</dbReference>
<reference evidence="2" key="1">
    <citation type="journal article" date="2022" name="Nat. Commun.">
        <title>Chromosome evolution and the genetic basis of agronomically important traits in greater yam.</title>
        <authorList>
            <person name="Bredeson J.V."/>
            <person name="Lyons J.B."/>
            <person name="Oniyinde I.O."/>
            <person name="Okereke N.R."/>
            <person name="Kolade O."/>
            <person name="Nnabue I."/>
            <person name="Nwadili C.O."/>
            <person name="Hribova E."/>
            <person name="Parker M."/>
            <person name="Nwogha J."/>
            <person name="Shu S."/>
            <person name="Carlson J."/>
            <person name="Kariba R."/>
            <person name="Muthemba S."/>
            <person name="Knop K."/>
            <person name="Barton G.J."/>
            <person name="Sherwood A.V."/>
            <person name="Lopez-Montes A."/>
            <person name="Asiedu R."/>
            <person name="Jamnadass R."/>
            <person name="Muchugi A."/>
            <person name="Goodstein D."/>
            <person name="Egesi C.N."/>
            <person name="Featherston J."/>
            <person name="Asfaw A."/>
            <person name="Simpson G.G."/>
            <person name="Dolezel J."/>
            <person name="Hendre P.S."/>
            <person name="Van Deynze A."/>
            <person name="Kumar P.L."/>
            <person name="Obidiegwu J.E."/>
            <person name="Bhattacharjee R."/>
            <person name="Rokhsar D.S."/>
        </authorList>
    </citation>
    <scope>NUCLEOTIDE SEQUENCE [LARGE SCALE GENOMIC DNA]</scope>
    <source>
        <strain evidence="2">cv. TDa95/00328</strain>
    </source>
</reference>
<protein>
    <submittedName>
        <fullName evidence="1">RNI-like protein</fullName>
    </submittedName>
</protein>
<accession>A0ACB7WIZ6</accession>
<evidence type="ECO:0000313" key="1">
    <source>
        <dbReference type="EMBL" id="KAH7688269.1"/>
    </source>
</evidence>
<proteinExistence type="predicted"/>
<sequence length="515" mass="58771">MVTKSSDIISNLPSNIKKKILECLPVKDVVRTSILSSKWRYEWASLQNLVFDDKDFASHGYFYNMFPDFVDRFLLLHDGPILKFHLMIKFKSSETIETIDRWILVVSRKEVQNFRLVLSEPLDNMYKVHSRLFSCHNLTHLWLVNCIITLPRNFKGLGKLKTLRLHKIVISKGDLSYLVSSCSQLQQLELVSLKNGNSLDIEGKDAKKLKISKFSSISILANSDPIDKDINLTTGPANLPTNLLVGQYIVQMKICDGELIVPQNFEGLDKLKTLELNDVMFSLEKLENLILNCTQLNELLMLMAIKHGPDMLKIQSNSLHCLEITNFKHVHLVAPLLHDASFNLLSCQESCSEARSFYEKIEKDFENLEIVENLCTSLTPTSTFDHLMNLSFSVMFGDLKSEYTLLCFMEKAKAIQSLEIRTLSLQTDCPNIWKHAMSGNSKFILDQLLTMKLDGFLGTENEFSFLSFILAASPMLKKMPIRPRNNPLAKSAGTYQKLYELKKSFSQVAITYSLK</sequence>
<evidence type="ECO:0000313" key="2">
    <source>
        <dbReference type="Proteomes" id="UP000827976"/>
    </source>
</evidence>
<organism evidence="1 2">
    <name type="scientific">Dioscorea alata</name>
    <name type="common">Purple yam</name>
    <dbReference type="NCBI Taxonomy" id="55571"/>
    <lineage>
        <taxon>Eukaryota</taxon>
        <taxon>Viridiplantae</taxon>
        <taxon>Streptophyta</taxon>
        <taxon>Embryophyta</taxon>
        <taxon>Tracheophyta</taxon>
        <taxon>Spermatophyta</taxon>
        <taxon>Magnoliopsida</taxon>
        <taxon>Liliopsida</taxon>
        <taxon>Dioscoreales</taxon>
        <taxon>Dioscoreaceae</taxon>
        <taxon>Dioscorea</taxon>
    </lineage>
</organism>